<gene>
    <name evidence="9" type="ORF">FR698_02550</name>
</gene>
<dbReference type="FunCoup" id="A0A5C7EY49">
    <property type="interactions" value="12"/>
</dbReference>
<comment type="caution">
    <text evidence="9">The sequence shown here is derived from an EMBL/GenBank/DDBJ whole genome shotgun (WGS) entry which is preliminary data.</text>
</comment>
<dbReference type="OrthoDB" id="5289973at2"/>
<evidence type="ECO:0000256" key="2">
    <source>
        <dbReference type="ARBA" id="ARBA00022448"/>
    </source>
</evidence>
<dbReference type="RefSeq" id="WP_147798606.1">
    <property type="nucleotide sequence ID" value="NZ_VPFL01000002.1"/>
</dbReference>
<accession>A0A5C7EY49</accession>
<feature type="transmembrane region" description="Helical" evidence="7">
    <location>
        <begin position="136"/>
        <end position="159"/>
    </location>
</feature>
<name>A0A5C7EY49_9PROT</name>
<evidence type="ECO:0000313" key="9">
    <source>
        <dbReference type="EMBL" id="TXF13432.1"/>
    </source>
</evidence>
<dbReference type="InterPro" id="IPR000515">
    <property type="entry name" value="MetI-like"/>
</dbReference>
<dbReference type="Proteomes" id="UP000321201">
    <property type="component" value="Unassembled WGS sequence"/>
</dbReference>
<dbReference type="EMBL" id="VPFL01000002">
    <property type="protein sequence ID" value="TXF13432.1"/>
    <property type="molecule type" value="Genomic_DNA"/>
</dbReference>
<keyword evidence="5 7" id="KW-1133">Transmembrane helix</keyword>
<evidence type="ECO:0000256" key="4">
    <source>
        <dbReference type="ARBA" id="ARBA00022692"/>
    </source>
</evidence>
<dbReference type="SUPFAM" id="SSF161098">
    <property type="entry name" value="MetI-like"/>
    <property type="match status" value="1"/>
</dbReference>
<dbReference type="PANTHER" id="PTHR30043">
    <property type="entry name" value="PHOSPHONATES TRANSPORT SYSTEM PERMEASE PROTEIN"/>
    <property type="match status" value="1"/>
</dbReference>
<dbReference type="Gene3D" id="1.10.3720.10">
    <property type="entry name" value="MetI-like"/>
    <property type="match status" value="1"/>
</dbReference>
<feature type="transmembrane region" description="Helical" evidence="7">
    <location>
        <begin position="249"/>
        <end position="270"/>
    </location>
</feature>
<sequence>MFLNPADRDPAALPRLTVTLAVLILLVPGLRWTEFDLRELFDPQNRETMGRFLAAFFPPALNAEFLRLTLQATVETLAMATAGTALAMAIAFPLALGATRSLSISRIGPGPGRGLGWVVRAGLRLGLALLRGVPEIVWALLFVRAVGLGPAASVLAIAISYGGMLGKIYAEIFDSSDTRFARALLEAGSGRLSAFFYGVLPGAAPEVVSYSVYRWECAVRASVIMGFVGAGGLGQQMELSIRMLEGGEVCTLLITFLLLVFLADGLSVILRRAVA</sequence>
<dbReference type="InterPro" id="IPR035906">
    <property type="entry name" value="MetI-like_sf"/>
</dbReference>
<feature type="transmembrane region" description="Helical" evidence="7">
    <location>
        <begin position="77"/>
        <end position="96"/>
    </location>
</feature>
<evidence type="ECO:0000256" key="3">
    <source>
        <dbReference type="ARBA" id="ARBA00022475"/>
    </source>
</evidence>
<comment type="similarity">
    <text evidence="7">Belongs to the binding-protein-dependent transport system permease family.</text>
</comment>
<feature type="transmembrane region" description="Helical" evidence="7">
    <location>
        <begin position="12"/>
        <end position="32"/>
    </location>
</feature>
<evidence type="ECO:0000256" key="5">
    <source>
        <dbReference type="ARBA" id="ARBA00022989"/>
    </source>
</evidence>
<feature type="domain" description="ABC transmembrane type-1" evidence="8">
    <location>
        <begin position="73"/>
        <end position="267"/>
    </location>
</feature>
<proteinExistence type="inferred from homology"/>
<evidence type="ECO:0000259" key="8">
    <source>
        <dbReference type="PROSITE" id="PS50928"/>
    </source>
</evidence>
<reference evidence="9 10" key="1">
    <citation type="submission" date="2019-08" db="EMBL/GenBank/DDBJ databases">
        <title>Pelomicrobium methylotrophicum gen. nov., sp. nov. a moderately thermophilic, facultatively anaerobic, lithoautotrophic and methylotrophic bacterium isolated from a terrestrial mud volcano.</title>
        <authorList>
            <person name="Slobodkina G.B."/>
            <person name="Merkel A.Y."/>
            <person name="Slobodkin A.I."/>
        </authorList>
    </citation>
    <scope>NUCLEOTIDE SEQUENCE [LARGE SCALE GENOMIC DNA]</scope>
    <source>
        <strain evidence="9 10">SM250</strain>
    </source>
</reference>
<evidence type="ECO:0000256" key="1">
    <source>
        <dbReference type="ARBA" id="ARBA00004651"/>
    </source>
</evidence>
<dbReference type="GO" id="GO:0005886">
    <property type="term" value="C:plasma membrane"/>
    <property type="evidence" value="ECO:0007669"/>
    <property type="project" value="UniProtKB-SubCell"/>
</dbReference>
<dbReference type="AlphaFoldDB" id="A0A5C7EY49"/>
<keyword evidence="10" id="KW-1185">Reference proteome</keyword>
<comment type="subcellular location">
    <subcellularLocation>
        <location evidence="1 7">Cell membrane</location>
        <topology evidence="1 7">Multi-pass membrane protein</topology>
    </subcellularLocation>
</comment>
<evidence type="ECO:0000256" key="7">
    <source>
        <dbReference type="RuleBase" id="RU363032"/>
    </source>
</evidence>
<keyword evidence="4 7" id="KW-0812">Transmembrane</keyword>
<dbReference type="GO" id="GO:0055085">
    <property type="term" value="P:transmembrane transport"/>
    <property type="evidence" value="ECO:0007669"/>
    <property type="project" value="InterPro"/>
</dbReference>
<evidence type="ECO:0000256" key="6">
    <source>
        <dbReference type="ARBA" id="ARBA00023136"/>
    </source>
</evidence>
<dbReference type="InParanoid" id="A0A5C7EY49"/>
<organism evidence="9 10">
    <name type="scientific">Pelomicrobium methylotrophicum</name>
    <dbReference type="NCBI Taxonomy" id="2602750"/>
    <lineage>
        <taxon>Bacteria</taxon>
        <taxon>Pseudomonadati</taxon>
        <taxon>Pseudomonadota</taxon>
        <taxon>Hydrogenophilia</taxon>
        <taxon>Hydrogenophilia incertae sedis</taxon>
        <taxon>Pelomicrobium</taxon>
    </lineage>
</organism>
<keyword evidence="6 7" id="KW-0472">Membrane</keyword>
<evidence type="ECO:0000313" key="10">
    <source>
        <dbReference type="Proteomes" id="UP000321201"/>
    </source>
</evidence>
<keyword evidence="3" id="KW-1003">Cell membrane</keyword>
<dbReference type="PROSITE" id="PS50928">
    <property type="entry name" value="ABC_TM1"/>
    <property type="match status" value="1"/>
</dbReference>
<keyword evidence="2 7" id="KW-0813">Transport</keyword>
<dbReference type="PANTHER" id="PTHR30043:SF1">
    <property type="entry name" value="ABC TRANSPORT SYSTEM PERMEASE PROTEIN P69"/>
    <property type="match status" value="1"/>
</dbReference>
<protein>
    <submittedName>
        <fullName evidence="9">ABC transporter permease</fullName>
    </submittedName>
</protein>
<dbReference type="Pfam" id="PF00528">
    <property type="entry name" value="BPD_transp_1"/>
    <property type="match status" value="1"/>
</dbReference>